<keyword evidence="5" id="KW-1185">Reference proteome</keyword>
<name>A0A7Y6MC46_9ACTN</name>
<dbReference type="PANTHER" id="PTHR43540">
    <property type="entry name" value="PEROXYUREIDOACRYLATE/UREIDOACRYLATE AMIDOHYDROLASE-RELATED"/>
    <property type="match status" value="1"/>
</dbReference>
<dbReference type="PRINTS" id="PR01398">
    <property type="entry name" value="ISCHRISMTASE"/>
</dbReference>
<dbReference type="SUPFAM" id="SSF52499">
    <property type="entry name" value="Isochorismatase-like hydrolases"/>
    <property type="match status" value="1"/>
</dbReference>
<protein>
    <submittedName>
        <fullName evidence="4">Cysteine hydrolase</fullName>
    </submittedName>
</protein>
<keyword evidence="1 4" id="KW-0378">Hydrolase</keyword>
<dbReference type="InterPro" id="IPR016291">
    <property type="entry name" value="Isochorismatase"/>
</dbReference>
<evidence type="ECO:0000313" key="4">
    <source>
        <dbReference type="EMBL" id="NUW41386.1"/>
    </source>
</evidence>
<dbReference type="InterPro" id="IPR000868">
    <property type="entry name" value="Isochorismatase-like_dom"/>
</dbReference>
<comment type="caution">
    <text evidence="4">The sequence shown here is derived from an EMBL/GenBank/DDBJ whole genome shotgun (WGS) entry which is preliminary data.</text>
</comment>
<dbReference type="Gene3D" id="3.40.50.850">
    <property type="entry name" value="Isochorismatase-like"/>
    <property type="match status" value="1"/>
</dbReference>
<organism evidence="4 5">
    <name type="scientific">Nonomuraea rhodomycinica</name>
    <dbReference type="NCBI Taxonomy" id="1712872"/>
    <lineage>
        <taxon>Bacteria</taxon>
        <taxon>Bacillati</taxon>
        <taxon>Actinomycetota</taxon>
        <taxon>Actinomycetes</taxon>
        <taxon>Streptosporangiales</taxon>
        <taxon>Streptosporangiaceae</taxon>
        <taxon>Nonomuraea</taxon>
    </lineage>
</organism>
<reference evidence="4 5" key="1">
    <citation type="submission" date="2020-06" db="EMBL/GenBank/DDBJ databases">
        <authorList>
            <person name="Chanama M."/>
        </authorList>
    </citation>
    <scope>NUCLEOTIDE SEQUENCE [LARGE SCALE GENOMIC DNA]</scope>
    <source>
        <strain evidence="4 5">TBRC6557</strain>
    </source>
</reference>
<evidence type="ECO:0000256" key="2">
    <source>
        <dbReference type="SAM" id="MobiDB-lite"/>
    </source>
</evidence>
<dbReference type="Proteomes" id="UP000546126">
    <property type="component" value="Unassembled WGS sequence"/>
</dbReference>
<accession>A0A7Y6MC46</accession>
<feature type="region of interest" description="Disordered" evidence="2">
    <location>
        <begin position="199"/>
        <end position="236"/>
    </location>
</feature>
<feature type="domain" description="Isochorismatase-like" evidence="3">
    <location>
        <begin position="13"/>
        <end position="191"/>
    </location>
</feature>
<dbReference type="EMBL" id="JABWGO010000002">
    <property type="protein sequence ID" value="NUW41386.1"/>
    <property type="molecule type" value="Genomic_DNA"/>
</dbReference>
<dbReference type="GO" id="GO:0008908">
    <property type="term" value="F:isochorismatase activity"/>
    <property type="evidence" value="ECO:0007669"/>
    <property type="project" value="InterPro"/>
</dbReference>
<evidence type="ECO:0000259" key="3">
    <source>
        <dbReference type="Pfam" id="PF00857"/>
    </source>
</evidence>
<proteinExistence type="predicted"/>
<dbReference type="CDD" id="cd00431">
    <property type="entry name" value="cysteine_hydrolases"/>
    <property type="match status" value="1"/>
</dbReference>
<dbReference type="AlphaFoldDB" id="A0A7Y6MC46"/>
<dbReference type="RefSeq" id="WP_175600893.1">
    <property type="nucleotide sequence ID" value="NZ_JABWGO010000002.1"/>
</dbReference>
<gene>
    <name evidence="4" type="ORF">HT134_14740</name>
</gene>
<dbReference type="PANTHER" id="PTHR43540:SF1">
    <property type="entry name" value="ISOCHORISMATASE HYDROLASE"/>
    <property type="match status" value="1"/>
</dbReference>
<dbReference type="InterPro" id="IPR036380">
    <property type="entry name" value="Isochorismatase-like_sf"/>
</dbReference>
<dbReference type="Pfam" id="PF00857">
    <property type="entry name" value="Isochorismatase"/>
    <property type="match status" value="1"/>
</dbReference>
<evidence type="ECO:0000313" key="5">
    <source>
        <dbReference type="Proteomes" id="UP000546126"/>
    </source>
</evidence>
<sequence length="236" mass="25231">MTVTTPTLDPRTSALLVMDYQPAILASLPGSAEPEALLSRVADAIAGMRAHGAVIAHVRVGFTEADWAAIPPANKTFSFVARQRLMHHEEPGTAFHDRLVPEPGDITVRKTRYGALSTTDLDRRLRERGVTTLVIAGVTTSGVVLSTVTDAADRDYRLHVLSDCVADPDQATHHALMTGVFPRMAHVVDTAGLRSLLRGSRPGQAVSARGGGDGPTKNGRRHRTDPETGRSASLPH</sequence>
<dbReference type="InterPro" id="IPR050272">
    <property type="entry name" value="Isochorismatase-like_hydrls"/>
</dbReference>
<evidence type="ECO:0000256" key="1">
    <source>
        <dbReference type="ARBA" id="ARBA00022801"/>
    </source>
</evidence>